<keyword evidence="2" id="KW-1185">Reference proteome</keyword>
<accession>A0ABR0BE34</accession>
<organism evidence="1 2">
    <name type="scientific">Purpureocillium lilacinum</name>
    <name type="common">Paecilomyces lilacinus</name>
    <dbReference type="NCBI Taxonomy" id="33203"/>
    <lineage>
        <taxon>Eukaryota</taxon>
        <taxon>Fungi</taxon>
        <taxon>Dikarya</taxon>
        <taxon>Ascomycota</taxon>
        <taxon>Pezizomycotina</taxon>
        <taxon>Sordariomycetes</taxon>
        <taxon>Hypocreomycetidae</taxon>
        <taxon>Hypocreales</taxon>
        <taxon>Ophiocordycipitaceae</taxon>
        <taxon>Purpureocillium</taxon>
    </lineage>
</organism>
<reference evidence="1 2" key="1">
    <citation type="journal article" date="2024" name="Microbiol. Resour. Announc.">
        <title>Genome annotations for the ascomycete fungi Trichoderma harzianum, Trichoderma aggressivum, and Purpureocillium lilacinum.</title>
        <authorList>
            <person name="Beijen E.P.W."/>
            <person name="Ohm R.A."/>
        </authorList>
    </citation>
    <scope>NUCLEOTIDE SEQUENCE [LARGE SCALE GENOMIC DNA]</scope>
    <source>
        <strain evidence="1 2">CBS 150709</strain>
    </source>
</reference>
<dbReference type="Proteomes" id="UP001287286">
    <property type="component" value="Unassembled WGS sequence"/>
</dbReference>
<comment type="caution">
    <text evidence="1">The sequence shown here is derived from an EMBL/GenBank/DDBJ whole genome shotgun (WGS) entry which is preliminary data.</text>
</comment>
<evidence type="ECO:0000313" key="2">
    <source>
        <dbReference type="Proteomes" id="UP001287286"/>
    </source>
</evidence>
<sequence>MPPAATEKGNGPPPTSRPLIATSECQHQDFSRTSADNAAVTMDHETDEAVRKLLGGTIADFALLPDNKRKATFRRRLVQPTPVIIEEGDDDDYMNPKIADGVRLRQEYFMGDDDVGRQLVKEATETYYGENSFVVRCHWLGEFMADSLADSITPVQIAPLVRGTITIHADVRSHVGSANADGGILEMCQWRRDRLEKLFDFVNASHIHFVLFGEGPLDGSDPRTQRLLKDIALVIKRLLAKFGERFDIIRKSSTTSPRFQSLRPYWRAPTEAVRQRVAEGKATFEQTMQVRIEEWARDGVLSDEMEQ</sequence>
<name>A0ABR0BE34_PURLI</name>
<evidence type="ECO:0000313" key="1">
    <source>
        <dbReference type="EMBL" id="KAK4071349.1"/>
    </source>
</evidence>
<dbReference type="EMBL" id="JAWRVI010000218">
    <property type="protein sequence ID" value="KAK4071349.1"/>
    <property type="molecule type" value="Genomic_DNA"/>
</dbReference>
<proteinExistence type="predicted"/>
<protein>
    <submittedName>
        <fullName evidence="1">Uncharacterized protein</fullName>
    </submittedName>
</protein>
<gene>
    <name evidence="1" type="ORF">Purlil1_13427</name>
</gene>